<evidence type="ECO:0000313" key="3">
    <source>
        <dbReference type="EMBL" id="WED64087.1"/>
    </source>
</evidence>
<dbReference type="InterPro" id="IPR038536">
    <property type="entry name" value="Alkyl/aryl-sulf_dimr_sf"/>
</dbReference>
<feature type="domain" description="Metallo-beta-lactamase" evidence="2">
    <location>
        <begin position="87"/>
        <end position="299"/>
    </location>
</feature>
<dbReference type="CDD" id="cd07710">
    <property type="entry name" value="arylsulfatase_Sdsa1-like_MBL-fold"/>
    <property type="match status" value="1"/>
</dbReference>
<dbReference type="GO" id="GO:0018741">
    <property type="term" value="F:linear primary-alkylsulfatase activity"/>
    <property type="evidence" value="ECO:0007669"/>
    <property type="project" value="InterPro"/>
</dbReference>
<accession>A0AAF0A094</accession>
<dbReference type="PANTHER" id="PTHR43223">
    <property type="entry name" value="ALKYL/ARYL-SULFATASE"/>
    <property type="match status" value="1"/>
</dbReference>
<name>A0AAF0A094_9BACT</name>
<keyword evidence="1" id="KW-0732">Signal</keyword>
<dbReference type="InterPro" id="IPR036866">
    <property type="entry name" value="RibonucZ/Hydroxyglut_hydro"/>
</dbReference>
<evidence type="ECO:0000313" key="4">
    <source>
        <dbReference type="Proteomes" id="UP001218638"/>
    </source>
</evidence>
<dbReference type="InterPro" id="IPR001279">
    <property type="entry name" value="Metallo-B-lactamas"/>
</dbReference>
<dbReference type="AlphaFoldDB" id="A0AAF0A094"/>
<reference evidence="3" key="1">
    <citation type="submission" date="2023-03" db="EMBL/GenBank/DDBJ databases">
        <title>Lomoglobus Profundus gen. nov., sp. nov., a novel member of the phylum Verrucomicrobia, isolated from deep-marine sediment of South China Sea.</title>
        <authorList>
            <person name="Ahmad T."/>
            <person name="Ishaq S.E."/>
            <person name="Wang F."/>
        </authorList>
    </citation>
    <scope>NUCLEOTIDE SEQUENCE</scope>
    <source>
        <strain evidence="3">LMO-M01</strain>
    </source>
</reference>
<dbReference type="SMART" id="SM00849">
    <property type="entry name" value="Lactamase_B"/>
    <property type="match status" value="1"/>
</dbReference>
<protein>
    <submittedName>
        <fullName evidence="3">Alkyl/aryl-sulfatase</fullName>
    </submittedName>
</protein>
<proteinExistence type="predicted"/>
<dbReference type="Proteomes" id="UP001218638">
    <property type="component" value="Chromosome"/>
</dbReference>
<dbReference type="GO" id="GO:0018909">
    <property type="term" value="P:dodecyl sulfate metabolic process"/>
    <property type="evidence" value="ECO:0007669"/>
    <property type="project" value="InterPro"/>
</dbReference>
<dbReference type="Pfam" id="PF14863">
    <property type="entry name" value="Alkyl_sulf_dimr"/>
    <property type="match status" value="1"/>
</dbReference>
<feature type="signal peptide" evidence="1">
    <location>
        <begin position="1"/>
        <end position="24"/>
    </location>
</feature>
<dbReference type="Gene3D" id="3.60.15.30">
    <property type="entry name" value="Metallo-beta-lactamase domain"/>
    <property type="match status" value="1"/>
</dbReference>
<keyword evidence="4" id="KW-1185">Reference proteome</keyword>
<organism evidence="3 4">
    <name type="scientific">Synoicihabitans lomoniglobus</name>
    <dbReference type="NCBI Taxonomy" id="2909285"/>
    <lineage>
        <taxon>Bacteria</taxon>
        <taxon>Pseudomonadati</taxon>
        <taxon>Verrucomicrobiota</taxon>
        <taxon>Opitutia</taxon>
        <taxon>Opitutales</taxon>
        <taxon>Opitutaceae</taxon>
        <taxon>Synoicihabitans</taxon>
    </lineage>
</organism>
<sequence length="482" mass="51731">MKTTFTSGLAIATAFTLLTASGSAADSPAALLPSSHAAHVHAPVSISGGTQVAPSVALDLLHAQDQQFERQIVQVAPNVFTAVGYHGANTSMIVGTDGVIIVDTLMVPTAAATALQALRAYSDKPVKAIIYTHSHGDHIGGASAFVGDEMPAIYAMEGFGSAEGVTEMVGPIKAKRNVRQFGRNLPLAEQTNRGVAPAGTVDRDGGKGILPPTVLVPHRGDRTVIAGVELEFHYAPGETDDAMFIWLPREKVLFAGDNFYSSFPNLYAIRGTAYRNVLNWSESVARMATFKPHHVVPGHTLPIHGQEAATTALENYSAAIRSVYDQTVEGLNAGKSPDQLAHDVTLPAHLKDKPYLIEYYGTVSNAVRAISVGLLGWFDGNPTTLNPLEPAIAAQKIARLAGGTRNLTTQMEAALQQGDYQWALELSDHVKWLTDGDPTRAREIKIEALRGLGALEYNAPNRNYYLSYANELESGQLRDPWF</sequence>
<dbReference type="GO" id="GO:0046983">
    <property type="term" value="F:protein dimerization activity"/>
    <property type="evidence" value="ECO:0007669"/>
    <property type="project" value="InterPro"/>
</dbReference>
<evidence type="ECO:0000259" key="2">
    <source>
        <dbReference type="SMART" id="SM00849"/>
    </source>
</evidence>
<feature type="chain" id="PRO_5042053038" evidence="1">
    <location>
        <begin position="25"/>
        <end position="482"/>
    </location>
</feature>
<dbReference type="InterPro" id="IPR052195">
    <property type="entry name" value="Bact_Alkyl/Aryl-Sulfatase"/>
</dbReference>
<dbReference type="InterPro" id="IPR044097">
    <property type="entry name" value="Bds1/SdsA1_MBL-fold"/>
</dbReference>
<dbReference type="SUPFAM" id="SSF56281">
    <property type="entry name" value="Metallo-hydrolase/oxidoreductase"/>
    <property type="match status" value="1"/>
</dbReference>
<dbReference type="PANTHER" id="PTHR43223:SF1">
    <property type="entry name" value="ALKYL_ARYL-SULFATASE BDS1"/>
    <property type="match status" value="1"/>
</dbReference>
<dbReference type="KEGG" id="slom:PXH66_17250"/>
<evidence type="ECO:0000256" key="1">
    <source>
        <dbReference type="SAM" id="SignalP"/>
    </source>
</evidence>
<dbReference type="Pfam" id="PF00753">
    <property type="entry name" value="Lactamase_B"/>
    <property type="match status" value="1"/>
</dbReference>
<dbReference type="Gene3D" id="1.25.40.880">
    <property type="entry name" value="Alkyl sulfatase, dimerisation domain"/>
    <property type="match status" value="1"/>
</dbReference>
<gene>
    <name evidence="3" type="ORF">PXH66_17250</name>
</gene>
<dbReference type="EMBL" id="CP119075">
    <property type="protein sequence ID" value="WED64087.1"/>
    <property type="molecule type" value="Genomic_DNA"/>
</dbReference>
<dbReference type="InterPro" id="IPR029228">
    <property type="entry name" value="Alkyl_sulf_dimr"/>
</dbReference>
<dbReference type="RefSeq" id="WP_330930040.1">
    <property type="nucleotide sequence ID" value="NZ_CP119075.1"/>
</dbReference>